<reference evidence="1 2" key="1">
    <citation type="submission" date="2019-03" db="EMBL/GenBank/DDBJ databases">
        <title>Roseomonas sp. a novel Roseomonas species isolated from Sea whip Gorgonian.</title>
        <authorList>
            <person name="Li F."/>
            <person name="Pan X."/>
            <person name="Huang S."/>
            <person name="Li Z."/>
            <person name="Meng B."/>
        </authorList>
    </citation>
    <scope>NUCLEOTIDE SEQUENCE [LARGE SCALE GENOMIC DNA]</scope>
    <source>
        <strain evidence="1 2">M0104</strain>
    </source>
</reference>
<name>A0A845BIT4_9PROT</name>
<protein>
    <submittedName>
        <fullName evidence="1">Nucleoside 2-deoxyribosyltransferase</fullName>
    </submittedName>
</protein>
<dbReference type="Pfam" id="PF05014">
    <property type="entry name" value="Nuc_deoxyrib_tr"/>
    <property type="match status" value="1"/>
</dbReference>
<dbReference type="PANTHER" id="PTHR15364:SF0">
    <property type="entry name" value="2'-DEOXYNUCLEOSIDE 5'-PHOSPHATE N-HYDROLASE 1"/>
    <property type="match status" value="1"/>
</dbReference>
<dbReference type="AlphaFoldDB" id="A0A845BIT4"/>
<dbReference type="PANTHER" id="PTHR15364">
    <property type="entry name" value="2'-DEOXYNUCLEOSIDE 5'-PHOSPHATE N-HYDROLASE 1"/>
    <property type="match status" value="1"/>
</dbReference>
<dbReference type="GO" id="GO:0070694">
    <property type="term" value="F:5-hydroxymethyl-dUMP N-hydrolase activity"/>
    <property type="evidence" value="ECO:0007669"/>
    <property type="project" value="TreeGrafter"/>
</dbReference>
<dbReference type="OrthoDB" id="9795789at2"/>
<dbReference type="RefSeq" id="WP_160936460.1">
    <property type="nucleotide sequence ID" value="NZ_SNVJ01000005.1"/>
</dbReference>
<keyword evidence="1" id="KW-0808">Transferase</keyword>
<dbReference type="Gene3D" id="3.40.50.450">
    <property type="match status" value="1"/>
</dbReference>
<accession>A0A845BIT4</accession>
<dbReference type="SUPFAM" id="SSF52309">
    <property type="entry name" value="N-(deoxy)ribosyltransferase-like"/>
    <property type="match status" value="1"/>
</dbReference>
<dbReference type="Proteomes" id="UP000460715">
    <property type="component" value="Unassembled WGS sequence"/>
</dbReference>
<evidence type="ECO:0000313" key="2">
    <source>
        <dbReference type="Proteomes" id="UP000460715"/>
    </source>
</evidence>
<dbReference type="InterPro" id="IPR051239">
    <property type="entry name" value="2'-dNMP_N-hydrolase"/>
</dbReference>
<evidence type="ECO:0000313" key="1">
    <source>
        <dbReference type="EMBL" id="MXP63349.1"/>
    </source>
</evidence>
<dbReference type="EMBL" id="SNVJ01000005">
    <property type="protein sequence ID" value="MXP63349.1"/>
    <property type="molecule type" value="Genomic_DNA"/>
</dbReference>
<organism evidence="1 2">
    <name type="scientific">Teichococcus coralli</name>
    <dbReference type="NCBI Taxonomy" id="2545983"/>
    <lineage>
        <taxon>Bacteria</taxon>
        <taxon>Pseudomonadati</taxon>
        <taxon>Pseudomonadota</taxon>
        <taxon>Alphaproteobacteria</taxon>
        <taxon>Acetobacterales</taxon>
        <taxon>Roseomonadaceae</taxon>
        <taxon>Roseomonas</taxon>
    </lineage>
</organism>
<sequence>MRIYLAGPDVFLPNASEIAVAKKEICARHGTIGVFPTDPVADSAADAAEERFLEIYLRNEAHIRQSDALIANLTPFRGPSADAGTVYELGFMRALGRPITGYANTARHFADRTRDFLGAAARRRPDGVWVDAEGLCLEDFGRHDNLMIDGGIVAAGGRLITHAVPDHLRWTDLTAFEACVVALMQEMRGAA</sequence>
<keyword evidence="2" id="KW-1185">Reference proteome</keyword>
<gene>
    <name evidence="1" type="ORF">E0493_08285</name>
</gene>
<dbReference type="GO" id="GO:0016740">
    <property type="term" value="F:transferase activity"/>
    <property type="evidence" value="ECO:0007669"/>
    <property type="project" value="UniProtKB-KW"/>
</dbReference>
<comment type="caution">
    <text evidence="1">The sequence shown here is derived from an EMBL/GenBank/DDBJ whole genome shotgun (WGS) entry which is preliminary data.</text>
</comment>
<dbReference type="InterPro" id="IPR007710">
    <property type="entry name" value="Nucleoside_deoxyribTrfase"/>
</dbReference>
<dbReference type="GO" id="GO:0009159">
    <property type="term" value="P:deoxyribonucleoside monophosphate catabolic process"/>
    <property type="evidence" value="ECO:0007669"/>
    <property type="project" value="TreeGrafter"/>
</dbReference>
<proteinExistence type="predicted"/>